<sequence length="132" mass="15282">MVPDCDRYLHLAAAEHLKTRKEYDATLLWTEDITESSAKICLRELLNFDGKHEDTNVNWPAFSKLHKPFFAEHGSVFFPNTKPAIDENNNAYCKFLHFTRSYNATPVVLLSANHMETRHQSSTESQHGLRYL</sequence>
<evidence type="ECO:0000313" key="2">
    <source>
        <dbReference type="Proteomes" id="UP001159428"/>
    </source>
</evidence>
<dbReference type="AlphaFoldDB" id="A0AAU9Y406"/>
<dbReference type="EMBL" id="CALNXJ010000148">
    <property type="protein sequence ID" value="CAH3167071.1"/>
    <property type="molecule type" value="Genomic_DNA"/>
</dbReference>
<name>A0AAU9Y406_9CNID</name>
<proteinExistence type="predicted"/>
<accession>A0AAU9Y406</accession>
<gene>
    <name evidence="1" type="ORF">PMEA_00006318</name>
</gene>
<comment type="caution">
    <text evidence="1">The sequence shown here is derived from an EMBL/GenBank/DDBJ whole genome shotgun (WGS) entry which is preliminary data.</text>
</comment>
<organism evidence="1 2">
    <name type="scientific">Pocillopora meandrina</name>
    <dbReference type="NCBI Taxonomy" id="46732"/>
    <lineage>
        <taxon>Eukaryota</taxon>
        <taxon>Metazoa</taxon>
        <taxon>Cnidaria</taxon>
        <taxon>Anthozoa</taxon>
        <taxon>Hexacorallia</taxon>
        <taxon>Scleractinia</taxon>
        <taxon>Astrocoeniina</taxon>
        <taxon>Pocilloporidae</taxon>
        <taxon>Pocillopora</taxon>
    </lineage>
</organism>
<protein>
    <submittedName>
        <fullName evidence="1">Uncharacterized protein</fullName>
    </submittedName>
</protein>
<keyword evidence="2" id="KW-1185">Reference proteome</keyword>
<dbReference type="Proteomes" id="UP001159428">
    <property type="component" value="Unassembled WGS sequence"/>
</dbReference>
<reference evidence="1 2" key="1">
    <citation type="submission" date="2022-05" db="EMBL/GenBank/DDBJ databases">
        <authorList>
            <consortium name="Genoscope - CEA"/>
            <person name="William W."/>
        </authorList>
    </citation>
    <scope>NUCLEOTIDE SEQUENCE [LARGE SCALE GENOMIC DNA]</scope>
</reference>
<evidence type="ECO:0000313" key="1">
    <source>
        <dbReference type="EMBL" id="CAH3167071.1"/>
    </source>
</evidence>